<dbReference type="InterPro" id="IPR032305">
    <property type="entry name" value="GTP-bd_M"/>
</dbReference>
<evidence type="ECO:0000256" key="6">
    <source>
        <dbReference type="HAMAP-Rule" id="MF_00900"/>
    </source>
</evidence>
<evidence type="ECO:0000256" key="3">
    <source>
        <dbReference type="ARBA" id="ARBA00022741"/>
    </source>
</evidence>
<feature type="binding site" evidence="7">
    <location>
        <begin position="199"/>
        <end position="206"/>
    </location>
    <ligand>
        <name>GTP</name>
        <dbReference type="ChEBI" id="CHEBI:37565"/>
    </ligand>
</feature>
<keyword evidence="4 8" id="KW-0460">Magnesium</keyword>
<evidence type="ECO:0000313" key="11">
    <source>
        <dbReference type="Proteomes" id="UP000053467"/>
    </source>
</evidence>
<keyword evidence="1 6" id="KW-0963">Cytoplasm</keyword>
<dbReference type="HAMAP" id="MF_00900">
    <property type="entry name" value="GTPase_HflX"/>
    <property type="match status" value="1"/>
</dbReference>
<evidence type="ECO:0000259" key="9">
    <source>
        <dbReference type="PROSITE" id="PS51705"/>
    </source>
</evidence>
<comment type="subunit">
    <text evidence="6">Monomer. Associates with the 50S ribosomal subunit.</text>
</comment>
<feature type="binding site" evidence="7">
    <location>
        <begin position="333"/>
        <end position="335"/>
    </location>
    <ligand>
        <name>GTP</name>
        <dbReference type="ChEBI" id="CHEBI:37565"/>
    </ligand>
</feature>
<dbReference type="InterPro" id="IPR016496">
    <property type="entry name" value="GTPase_HflX"/>
</dbReference>
<keyword evidence="5 6" id="KW-0342">GTP-binding</keyword>
<reference evidence="11" key="1">
    <citation type="journal article" date="2015" name="MBio">
        <title>Genome-Resolved Metagenomic Analysis Reveals Roles for Candidate Phyla and Other Microbial Community Members in Biogeochemical Transformations in Oil Reservoirs.</title>
        <authorList>
            <person name="Hu P."/>
            <person name="Tom L."/>
            <person name="Singh A."/>
            <person name="Thomas B.C."/>
            <person name="Baker B.J."/>
            <person name="Piceno Y.M."/>
            <person name="Andersen G.L."/>
            <person name="Banfield J.F."/>
        </authorList>
    </citation>
    <scope>NUCLEOTIDE SEQUENCE [LARGE SCALE GENOMIC DNA]</scope>
</reference>
<dbReference type="GO" id="GO:0005525">
    <property type="term" value="F:GTP binding"/>
    <property type="evidence" value="ECO:0007669"/>
    <property type="project" value="UniProtKB-UniRule"/>
</dbReference>
<evidence type="ECO:0000256" key="7">
    <source>
        <dbReference type="PIRSR" id="PIRSR006809-1"/>
    </source>
</evidence>
<dbReference type="InterPro" id="IPR027417">
    <property type="entry name" value="P-loop_NTPase"/>
</dbReference>
<comment type="caution">
    <text evidence="10">The sequence shown here is derived from an EMBL/GenBank/DDBJ whole genome shotgun (WGS) entry which is preliminary data.</text>
</comment>
<dbReference type="Gene3D" id="3.40.50.11060">
    <property type="entry name" value="GTPase HflX, N-terminal domain"/>
    <property type="match status" value="1"/>
</dbReference>
<organism evidence="10 11">
    <name type="scientific">candidate division TA06 bacterium 34_109</name>
    <dbReference type="NCBI Taxonomy" id="1635277"/>
    <lineage>
        <taxon>Bacteria</taxon>
        <taxon>Bacteria division TA06</taxon>
    </lineage>
</organism>
<dbReference type="NCBIfam" id="TIGR03156">
    <property type="entry name" value="GTP_HflX"/>
    <property type="match status" value="1"/>
</dbReference>
<comment type="similarity">
    <text evidence="6">Belongs to the TRAFAC class OBG-HflX-like GTPase superfamily. HflX GTPase family.</text>
</comment>
<dbReference type="Proteomes" id="UP000053467">
    <property type="component" value="Unassembled WGS sequence"/>
</dbReference>
<evidence type="ECO:0000256" key="1">
    <source>
        <dbReference type="ARBA" id="ARBA00022490"/>
    </source>
</evidence>
<evidence type="ECO:0000256" key="5">
    <source>
        <dbReference type="ARBA" id="ARBA00023134"/>
    </source>
</evidence>
<dbReference type="PATRIC" id="fig|1635277.3.peg.1735"/>
<dbReference type="Pfam" id="PF01926">
    <property type="entry name" value="MMR_HSR1"/>
    <property type="match status" value="1"/>
</dbReference>
<dbReference type="InterPro" id="IPR025121">
    <property type="entry name" value="GTPase_HflX_N"/>
</dbReference>
<dbReference type="GO" id="GO:0005737">
    <property type="term" value="C:cytoplasm"/>
    <property type="evidence" value="ECO:0007669"/>
    <property type="project" value="UniProtKB-SubCell"/>
</dbReference>
<dbReference type="CDD" id="cd01878">
    <property type="entry name" value="HflX"/>
    <property type="match status" value="1"/>
</dbReference>
<evidence type="ECO:0000256" key="2">
    <source>
        <dbReference type="ARBA" id="ARBA00022723"/>
    </source>
</evidence>
<gene>
    <name evidence="6" type="primary">hflX</name>
    <name evidence="10" type="ORF">XE03_1242</name>
</gene>
<dbReference type="Gene3D" id="6.10.250.2860">
    <property type="match status" value="1"/>
</dbReference>
<feature type="binding site" evidence="7">
    <location>
        <begin position="242"/>
        <end position="245"/>
    </location>
    <ligand>
        <name>GTP</name>
        <dbReference type="ChEBI" id="CHEBI:37565"/>
    </ligand>
</feature>
<comment type="cofactor">
    <cofactor evidence="8">
        <name>Mg(2+)</name>
        <dbReference type="ChEBI" id="CHEBI:18420"/>
    </cofactor>
</comment>
<keyword evidence="2 8" id="KW-0479">Metal-binding</keyword>
<accession>A0A117M6C1</accession>
<evidence type="ECO:0000256" key="4">
    <source>
        <dbReference type="ARBA" id="ARBA00022842"/>
    </source>
</evidence>
<dbReference type="PROSITE" id="PS51705">
    <property type="entry name" value="G_HFLX"/>
    <property type="match status" value="1"/>
</dbReference>
<dbReference type="PANTHER" id="PTHR10229">
    <property type="entry name" value="GTP-BINDING PROTEIN HFLX"/>
    <property type="match status" value="1"/>
</dbReference>
<dbReference type="FunFam" id="3.40.50.11060:FF:000001">
    <property type="entry name" value="GTPase HflX"/>
    <property type="match status" value="1"/>
</dbReference>
<keyword evidence="3 6" id="KW-0547">Nucleotide-binding</keyword>
<dbReference type="PIRSF" id="PIRSF006809">
    <property type="entry name" value="GTP-binding_hflX_prd"/>
    <property type="match status" value="1"/>
</dbReference>
<dbReference type="InterPro" id="IPR006073">
    <property type="entry name" value="GTP-bd"/>
</dbReference>
<name>A0A117M6C1_UNCT6</name>
<comment type="function">
    <text evidence="6">GTPase that associates with the 50S ribosomal subunit and may have a role during protein synthesis or ribosome biogenesis.</text>
</comment>
<dbReference type="InterPro" id="IPR042108">
    <property type="entry name" value="GTPase_HflX_N_sf"/>
</dbReference>
<dbReference type="Pfam" id="PF13167">
    <property type="entry name" value="GTP-bdg_N"/>
    <property type="match status" value="1"/>
</dbReference>
<dbReference type="Gene3D" id="3.40.50.300">
    <property type="entry name" value="P-loop containing nucleotide triphosphate hydrolases"/>
    <property type="match status" value="1"/>
</dbReference>
<sequence length="408" mass="47495">MQSSCIIVGTFTKSESDERINKTIVEMKDLSSSLNMKSREDVIQRIEKINPAFYIGKGKVDEIKVIAENLKVDYVIFSNSLTPLQKRNLEKYLDLSVMDRTELILMIFEKNAKTTISKLESELAKWTYLLPRLTGKGITMSQTGGGIGTRGPGEKKLEVDRRYIEKRIGILKRKIKDYQKSIKVKSERRKNLFRVALFGYTNAGKTTIMNRLTKNNFFTDDKLFTTLDTVTRKLERYIVLTDTVGFLGDLPHEIIESFKLTIEEASDSDLKLFVVDISDQYVDLVLDDMAKVIDQLKLNNGDIIYVFNKIDLLLHFNRIDYFKDLYKNSIFISAKTGENFELLKKVILEEFYKKLDYFEISTDDENLKKILNYVNRYGIIKDIKSDERNIIKFYIPKKYSKFIKVNFS</sequence>
<dbReference type="GO" id="GO:0003924">
    <property type="term" value="F:GTPase activity"/>
    <property type="evidence" value="ECO:0007669"/>
    <property type="project" value="UniProtKB-UniRule"/>
</dbReference>
<dbReference type="GO" id="GO:0043022">
    <property type="term" value="F:ribosome binding"/>
    <property type="evidence" value="ECO:0007669"/>
    <property type="project" value="TreeGrafter"/>
</dbReference>
<feature type="binding site" evidence="8">
    <location>
        <position position="206"/>
    </location>
    <ligand>
        <name>Mg(2+)</name>
        <dbReference type="ChEBI" id="CHEBI:18420"/>
    </ligand>
</feature>
<dbReference type="SUPFAM" id="SSF52540">
    <property type="entry name" value="P-loop containing nucleoside triphosphate hydrolases"/>
    <property type="match status" value="1"/>
</dbReference>
<feature type="domain" description="Hflx-type G" evidence="9">
    <location>
        <begin position="193"/>
        <end position="355"/>
    </location>
</feature>
<dbReference type="InterPro" id="IPR030394">
    <property type="entry name" value="G_HFLX_dom"/>
</dbReference>
<feature type="binding site" evidence="7">
    <location>
        <begin position="308"/>
        <end position="311"/>
    </location>
    <ligand>
        <name>GTP</name>
        <dbReference type="ChEBI" id="CHEBI:37565"/>
    </ligand>
</feature>
<feature type="binding site" evidence="7">
    <location>
        <begin position="224"/>
        <end position="228"/>
    </location>
    <ligand>
        <name>GTP</name>
        <dbReference type="ChEBI" id="CHEBI:37565"/>
    </ligand>
</feature>
<dbReference type="PANTHER" id="PTHR10229:SF0">
    <property type="entry name" value="GTP-BINDING PROTEIN 6-RELATED"/>
    <property type="match status" value="1"/>
</dbReference>
<feature type="binding site" evidence="8">
    <location>
        <position position="226"/>
    </location>
    <ligand>
        <name>Mg(2+)</name>
        <dbReference type="ChEBI" id="CHEBI:18420"/>
    </ligand>
</feature>
<proteinExistence type="inferred from homology"/>
<dbReference type="Pfam" id="PF16360">
    <property type="entry name" value="GTP-bdg_M"/>
    <property type="match status" value="1"/>
</dbReference>
<comment type="subcellular location">
    <subcellularLocation>
        <location evidence="6">Cytoplasm</location>
    </subcellularLocation>
    <text evidence="6">May associate with membranes.</text>
</comment>
<dbReference type="EMBL" id="LGGX01000012">
    <property type="protein sequence ID" value="KUK86754.1"/>
    <property type="molecule type" value="Genomic_DNA"/>
</dbReference>
<evidence type="ECO:0000256" key="8">
    <source>
        <dbReference type="PIRSR" id="PIRSR006809-2"/>
    </source>
</evidence>
<dbReference type="GO" id="GO:0046872">
    <property type="term" value="F:metal ion binding"/>
    <property type="evidence" value="ECO:0007669"/>
    <property type="project" value="UniProtKB-KW"/>
</dbReference>
<dbReference type="AlphaFoldDB" id="A0A117M6C1"/>
<protein>
    <recommendedName>
        <fullName evidence="6">GTPase HflX</fullName>
    </recommendedName>
    <alternativeName>
        <fullName evidence="6">GTP-binding protein HflX</fullName>
    </alternativeName>
</protein>
<evidence type="ECO:0000313" key="10">
    <source>
        <dbReference type="EMBL" id="KUK86754.1"/>
    </source>
</evidence>